<keyword evidence="2" id="KW-0238">DNA-binding</keyword>
<organism evidence="6 7">
    <name type="scientific">Enterocloster bolteae</name>
    <dbReference type="NCBI Taxonomy" id="208479"/>
    <lineage>
        <taxon>Bacteria</taxon>
        <taxon>Bacillati</taxon>
        <taxon>Bacillota</taxon>
        <taxon>Clostridia</taxon>
        <taxon>Lachnospirales</taxon>
        <taxon>Lachnospiraceae</taxon>
        <taxon>Enterocloster</taxon>
    </lineage>
</organism>
<evidence type="ECO:0000259" key="5">
    <source>
        <dbReference type="PROSITE" id="PS01124"/>
    </source>
</evidence>
<dbReference type="PRINTS" id="PR00032">
    <property type="entry name" value="HTHARAC"/>
</dbReference>
<dbReference type="Gene3D" id="1.10.10.60">
    <property type="entry name" value="Homeodomain-like"/>
    <property type="match status" value="2"/>
</dbReference>
<dbReference type="GO" id="GO:0003700">
    <property type="term" value="F:DNA-binding transcription factor activity"/>
    <property type="evidence" value="ECO:0007669"/>
    <property type="project" value="InterPro"/>
</dbReference>
<dbReference type="SMART" id="SM00342">
    <property type="entry name" value="HTH_ARAC"/>
    <property type="match status" value="1"/>
</dbReference>
<dbReference type="EMBL" id="QRZM01000003">
    <property type="protein sequence ID" value="RGV76716.1"/>
    <property type="molecule type" value="Genomic_DNA"/>
</dbReference>
<dbReference type="SUPFAM" id="SSF51182">
    <property type="entry name" value="RmlC-like cupins"/>
    <property type="match status" value="1"/>
</dbReference>
<dbReference type="SUPFAM" id="SSF46689">
    <property type="entry name" value="Homeodomain-like"/>
    <property type="match status" value="1"/>
</dbReference>
<evidence type="ECO:0000256" key="1">
    <source>
        <dbReference type="ARBA" id="ARBA00023015"/>
    </source>
</evidence>
<name>A0A412Z9J6_9FIRM</name>
<proteinExistence type="predicted"/>
<reference evidence="6 7" key="1">
    <citation type="submission" date="2018-08" db="EMBL/GenBank/DDBJ databases">
        <title>A genome reference for cultivated species of the human gut microbiota.</title>
        <authorList>
            <person name="Zou Y."/>
            <person name="Xue W."/>
            <person name="Luo G."/>
        </authorList>
    </citation>
    <scope>NUCLEOTIDE SEQUENCE [LARGE SCALE GENOMIC DNA]</scope>
    <source>
        <strain evidence="6 7">AF14-18</strain>
    </source>
</reference>
<evidence type="ECO:0000256" key="3">
    <source>
        <dbReference type="ARBA" id="ARBA00023163"/>
    </source>
</evidence>
<evidence type="ECO:0000313" key="6">
    <source>
        <dbReference type="EMBL" id="RGV76716.1"/>
    </source>
</evidence>
<dbReference type="InterPro" id="IPR003313">
    <property type="entry name" value="AraC-bd"/>
</dbReference>
<accession>A0A412Z9J6</accession>
<dbReference type="InterPro" id="IPR020449">
    <property type="entry name" value="Tscrpt_reg_AraC-type_HTH"/>
</dbReference>
<gene>
    <name evidence="6" type="ORF">DWW02_09130</name>
</gene>
<dbReference type="Pfam" id="PF12833">
    <property type="entry name" value="HTH_18"/>
    <property type="match status" value="1"/>
</dbReference>
<dbReference type="PANTHER" id="PTHR43280">
    <property type="entry name" value="ARAC-FAMILY TRANSCRIPTIONAL REGULATOR"/>
    <property type="match status" value="1"/>
</dbReference>
<dbReference type="Pfam" id="PF02311">
    <property type="entry name" value="AraC_binding"/>
    <property type="match status" value="1"/>
</dbReference>
<feature type="domain" description="HTH araC/xylS-type" evidence="5">
    <location>
        <begin position="248"/>
        <end position="345"/>
    </location>
</feature>
<dbReference type="AlphaFoldDB" id="A0A412Z9J6"/>
<dbReference type="Proteomes" id="UP000284543">
    <property type="component" value="Unassembled WGS sequence"/>
</dbReference>
<dbReference type="Gene3D" id="2.60.120.10">
    <property type="entry name" value="Jelly Rolls"/>
    <property type="match status" value="1"/>
</dbReference>
<keyword evidence="3" id="KW-0804">Transcription</keyword>
<dbReference type="InterPro" id="IPR014710">
    <property type="entry name" value="RmlC-like_jellyroll"/>
</dbReference>
<sequence>MTTGELENQLMEFNEDERFYQQYYNVKQDKWMLEDFLESLDFNEVIQRRLIVPEVSGGWMPSDMKDEAYFDAEDKNHIVISKHNRFTPPFRHRHIFFELAYVVKGHCSQDVGKDRIEMEEGDFCLLAPDTIHSVSVFDDSLLVNILVRRSTFEDIFFNMLRDTNMIATFFNQSLYSGVHNPYLIIPARGDQVLKEYVLSMFLEYLGKSRYYEKILSNQLMILFAKILQSYEDRIQLPSVMRRATEESIRILSYIEDNYQSVTLKQTAAQFHFSQPYCSKIIKEYTGKSFTQIVQEIRFQKAAILLKNTNISIAEISSRVGFENVEHFNRMFRKLYEMPPGKYRKGNTGSRLFTGPGGESRTGPQAL</sequence>
<keyword evidence="1" id="KW-0805">Transcription regulation</keyword>
<evidence type="ECO:0000256" key="4">
    <source>
        <dbReference type="SAM" id="MobiDB-lite"/>
    </source>
</evidence>
<evidence type="ECO:0000256" key="2">
    <source>
        <dbReference type="ARBA" id="ARBA00023125"/>
    </source>
</evidence>
<dbReference type="InterPro" id="IPR011051">
    <property type="entry name" value="RmlC_Cupin_sf"/>
</dbReference>
<evidence type="ECO:0000313" key="7">
    <source>
        <dbReference type="Proteomes" id="UP000284543"/>
    </source>
</evidence>
<protein>
    <submittedName>
        <fullName evidence="6">AraC family transcriptional regulator</fullName>
    </submittedName>
</protein>
<dbReference type="RefSeq" id="WP_117625462.1">
    <property type="nucleotide sequence ID" value="NZ_CATYQV010000028.1"/>
</dbReference>
<feature type="region of interest" description="Disordered" evidence="4">
    <location>
        <begin position="345"/>
        <end position="366"/>
    </location>
</feature>
<dbReference type="InterPro" id="IPR009057">
    <property type="entry name" value="Homeodomain-like_sf"/>
</dbReference>
<comment type="caution">
    <text evidence="6">The sequence shown here is derived from an EMBL/GenBank/DDBJ whole genome shotgun (WGS) entry which is preliminary data.</text>
</comment>
<dbReference type="GO" id="GO:0043565">
    <property type="term" value="F:sequence-specific DNA binding"/>
    <property type="evidence" value="ECO:0007669"/>
    <property type="project" value="InterPro"/>
</dbReference>
<dbReference type="PROSITE" id="PS01124">
    <property type="entry name" value="HTH_ARAC_FAMILY_2"/>
    <property type="match status" value="1"/>
</dbReference>
<dbReference type="PANTHER" id="PTHR43280:SF28">
    <property type="entry name" value="HTH-TYPE TRANSCRIPTIONAL ACTIVATOR RHAS"/>
    <property type="match status" value="1"/>
</dbReference>
<dbReference type="InterPro" id="IPR018060">
    <property type="entry name" value="HTH_AraC"/>
</dbReference>